<keyword evidence="8" id="KW-1185">Reference proteome</keyword>
<dbReference type="GO" id="GO:0046872">
    <property type="term" value="F:metal ion binding"/>
    <property type="evidence" value="ECO:0007669"/>
    <property type="project" value="UniProtKB-KW"/>
</dbReference>
<dbReference type="RefSeq" id="WP_184248789.1">
    <property type="nucleotide sequence ID" value="NZ_JACHLR010000019.1"/>
</dbReference>
<dbReference type="GO" id="GO:0032259">
    <property type="term" value="P:methylation"/>
    <property type="evidence" value="ECO:0007669"/>
    <property type="project" value="UniProtKB-KW"/>
</dbReference>
<accession>A0A7W7KDW6</accession>
<keyword evidence="1" id="KW-0001">2Fe-2S</keyword>
<keyword evidence="7" id="KW-0808">Transferase</keyword>
<dbReference type="InterPro" id="IPR036922">
    <property type="entry name" value="Rieske_2Fe-2S_sf"/>
</dbReference>
<sequence length="334" mass="36285">MWHLAGWSDEFAQQPVGRVIDGHPIVFWRLDDGTLAAIEDRCAHRHMPLSMGQCDGNAVRCPYHGLAFSSAGLCINVPGQDRIPDLLRVRAYAVHEEQGWSWVSTASQSEDGPGMVAARIFAAGEQRWISARRRFEVAAPAELIVENLLDTSHFGYVHGGGFKPDWWLAHRPFVTRGERAIEIDWWAEDLAAGDLVDQHAVTHVYPPGIVVIALDDHPPGGASAARSGEEPLAPVAKSRAVIAAVPVAPDSALILLQWSIPADEGASARLATIMDGLEMGFDQDRRIVEAQHANRARFSFPRALAVRSDAALLLYKRLAATSKSADPATASSTD</sequence>
<evidence type="ECO:0000313" key="7">
    <source>
        <dbReference type="EMBL" id="MBB4860283.1"/>
    </source>
</evidence>
<proteinExistence type="predicted"/>
<dbReference type="GO" id="GO:0051537">
    <property type="term" value="F:2 iron, 2 sulfur cluster binding"/>
    <property type="evidence" value="ECO:0007669"/>
    <property type="project" value="UniProtKB-KW"/>
</dbReference>
<evidence type="ECO:0000256" key="2">
    <source>
        <dbReference type="ARBA" id="ARBA00022723"/>
    </source>
</evidence>
<dbReference type="PANTHER" id="PTHR21266">
    <property type="entry name" value="IRON-SULFUR DOMAIN CONTAINING PROTEIN"/>
    <property type="match status" value="1"/>
</dbReference>
<name>A0A7W7KDW6_9SPHN</name>
<dbReference type="Pfam" id="PF00355">
    <property type="entry name" value="Rieske"/>
    <property type="match status" value="1"/>
</dbReference>
<keyword evidence="7" id="KW-0503">Monooxygenase</keyword>
<dbReference type="GO" id="GO:0008168">
    <property type="term" value="F:methyltransferase activity"/>
    <property type="evidence" value="ECO:0007669"/>
    <property type="project" value="UniProtKB-KW"/>
</dbReference>
<keyword evidence="4" id="KW-0408">Iron</keyword>
<evidence type="ECO:0000259" key="6">
    <source>
        <dbReference type="PROSITE" id="PS51296"/>
    </source>
</evidence>
<feature type="domain" description="Rieske" evidence="6">
    <location>
        <begin position="2"/>
        <end position="103"/>
    </location>
</feature>
<dbReference type="SUPFAM" id="SSF50022">
    <property type="entry name" value="ISP domain"/>
    <property type="match status" value="1"/>
</dbReference>
<keyword evidence="3 7" id="KW-0560">Oxidoreductase</keyword>
<dbReference type="InterPro" id="IPR017941">
    <property type="entry name" value="Rieske_2Fe-2S"/>
</dbReference>
<evidence type="ECO:0000256" key="5">
    <source>
        <dbReference type="ARBA" id="ARBA00023014"/>
    </source>
</evidence>
<dbReference type="Gene3D" id="3.90.380.10">
    <property type="entry name" value="Naphthalene 1,2-dioxygenase Alpha Subunit, Chain A, domain 1"/>
    <property type="match status" value="1"/>
</dbReference>
<keyword evidence="5" id="KW-0411">Iron-sulfur</keyword>
<dbReference type="PANTHER" id="PTHR21266:SF60">
    <property type="entry name" value="3-KETOSTEROID-9-ALPHA-MONOOXYGENASE, OXYGENASE COMPONENT"/>
    <property type="match status" value="1"/>
</dbReference>
<dbReference type="SUPFAM" id="SSF55961">
    <property type="entry name" value="Bet v1-like"/>
    <property type="match status" value="1"/>
</dbReference>
<dbReference type="Proteomes" id="UP000555448">
    <property type="component" value="Unassembled WGS sequence"/>
</dbReference>
<evidence type="ECO:0000256" key="4">
    <source>
        <dbReference type="ARBA" id="ARBA00023004"/>
    </source>
</evidence>
<dbReference type="Pfam" id="PF19112">
    <property type="entry name" value="VanA_C"/>
    <property type="match status" value="1"/>
</dbReference>
<reference evidence="7 8" key="1">
    <citation type="submission" date="2020-08" db="EMBL/GenBank/DDBJ databases">
        <title>Functional genomics of gut bacteria from endangered species of beetles.</title>
        <authorList>
            <person name="Carlos-Shanley C."/>
        </authorList>
    </citation>
    <scope>NUCLEOTIDE SEQUENCE [LARGE SCALE GENOMIC DNA]</scope>
    <source>
        <strain evidence="7 8">S00245</strain>
    </source>
</reference>
<keyword evidence="2" id="KW-0479">Metal-binding</keyword>
<protein>
    <submittedName>
        <fullName evidence="7">Vanillate O-demethylase monooxygenase subunit</fullName>
        <ecNumber evidence="7">1.14.13.82</ecNumber>
    </submittedName>
</protein>
<dbReference type="EMBL" id="JACHLR010000019">
    <property type="protein sequence ID" value="MBB4860283.1"/>
    <property type="molecule type" value="Genomic_DNA"/>
</dbReference>
<comment type="caution">
    <text evidence="7">The sequence shown here is derived from an EMBL/GenBank/DDBJ whole genome shotgun (WGS) entry which is preliminary data.</text>
</comment>
<dbReference type="EC" id="1.14.13.82" evidence="7"/>
<dbReference type="InterPro" id="IPR044043">
    <property type="entry name" value="VanA_C_cat"/>
</dbReference>
<keyword evidence="7" id="KW-0489">Methyltransferase</keyword>
<dbReference type="InterPro" id="IPR050584">
    <property type="entry name" value="Cholesterol_7-desaturase"/>
</dbReference>
<dbReference type="AlphaFoldDB" id="A0A7W7KDW6"/>
<gene>
    <name evidence="7" type="ORF">HNO88_003626</name>
</gene>
<evidence type="ECO:0000313" key="8">
    <source>
        <dbReference type="Proteomes" id="UP000555448"/>
    </source>
</evidence>
<dbReference type="PROSITE" id="PS51296">
    <property type="entry name" value="RIESKE"/>
    <property type="match status" value="1"/>
</dbReference>
<evidence type="ECO:0000256" key="3">
    <source>
        <dbReference type="ARBA" id="ARBA00023002"/>
    </source>
</evidence>
<dbReference type="GO" id="GO:0018489">
    <property type="term" value="F:vanillate monooxygenase activity"/>
    <property type="evidence" value="ECO:0007669"/>
    <property type="project" value="UniProtKB-EC"/>
</dbReference>
<organism evidence="7 8">
    <name type="scientific">Novosphingobium chloroacetimidivorans</name>
    <dbReference type="NCBI Taxonomy" id="1428314"/>
    <lineage>
        <taxon>Bacteria</taxon>
        <taxon>Pseudomonadati</taxon>
        <taxon>Pseudomonadota</taxon>
        <taxon>Alphaproteobacteria</taxon>
        <taxon>Sphingomonadales</taxon>
        <taxon>Sphingomonadaceae</taxon>
        <taxon>Novosphingobium</taxon>
    </lineage>
</organism>
<dbReference type="Gene3D" id="2.102.10.10">
    <property type="entry name" value="Rieske [2Fe-2S] iron-sulphur domain"/>
    <property type="match status" value="1"/>
</dbReference>
<evidence type="ECO:0000256" key="1">
    <source>
        <dbReference type="ARBA" id="ARBA00022714"/>
    </source>
</evidence>